<dbReference type="RefSeq" id="WP_152715917.1">
    <property type="nucleotide sequence ID" value="NZ_VOSJ01000221.1"/>
</dbReference>
<sequence length="160" mass="17593">MSESATSPNYIELCADIVSAYVSNNSVQAADLPSLLNSVYAALTKTTQGQQEEPKAELVPAISVRKSVTPDYIICLEDGKKFKSLKRHLRTTYDMTPEQYRAKWNLPADYPMVAPNYAKARSELAKTMGLGQQRKKGKAPVEVAANDTVPAKSRRTKKAA</sequence>
<dbReference type="Proteomes" id="UP000403266">
    <property type="component" value="Unassembled WGS sequence"/>
</dbReference>
<dbReference type="InterPro" id="IPR041920">
    <property type="entry name" value="ROS/MUCR_sf"/>
</dbReference>
<protein>
    <submittedName>
        <fullName evidence="3">Transcriptional regulator</fullName>
    </submittedName>
</protein>
<comment type="similarity">
    <text evidence="1">Belongs to the ros/MucR family.</text>
</comment>
<feature type="region of interest" description="Disordered" evidence="2">
    <location>
        <begin position="129"/>
        <end position="160"/>
    </location>
</feature>
<dbReference type="GO" id="GO:0008270">
    <property type="term" value="F:zinc ion binding"/>
    <property type="evidence" value="ECO:0007669"/>
    <property type="project" value="InterPro"/>
</dbReference>
<organism evidence="3 4">
    <name type="scientific">Microvirga tunisiensis</name>
    <dbReference type="NCBI Taxonomy" id="2108360"/>
    <lineage>
        <taxon>Bacteria</taxon>
        <taxon>Pseudomonadati</taxon>
        <taxon>Pseudomonadota</taxon>
        <taxon>Alphaproteobacteria</taxon>
        <taxon>Hyphomicrobiales</taxon>
        <taxon>Methylobacteriaceae</taxon>
        <taxon>Microvirga</taxon>
    </lineage>
</organism>
<gene>
    <name evidence="3" type="ORF">FS320_30005</name>
</gene>
<reference evidence="3 4" key="1">
    <citation type="journal article" date="2019" name="Syst. Appl. Microbiol.">
        <title>Microvirga tunisiensis sp. nov., a root nodule symbiotic bacterium isolated from Lupinus micranthus and L. luteus grown in Northern Tunisia.</title>
        <authorList>
            <person name="Msaddak A."/>
            <person name="Rejili M."/>
            <person name="Duran D."/>
            <person name="Mars M."/>
            <person name="Palacios J.M."/>
            <person name="Ruiz-Argueso T."/>
            <person name="Rey L."/>
            <person name="Imperial J."/>
        </authorList>
    </citation>
    <scope>NUCLEOTIDE SEQUENCE [LARGE SCALE GENOMIC DNA]</scope>
    <source>
        <strain evidence="3 4">Lmie10</strain>
    </source>
</reference>
<dbReference type="EMBL" id="VOSK01000209">
    <property type="protein sequence ID" value="MPR29221.1"/>
    <property type="molecule type" value="Genomic_DNA"/>
</dbReference>
<proteinExistence type="inferred from homology"/>
<dbReference type="OrthoDB" id="9809693at2"/>
<evidence type="ECO:0000256" key="1">
    <source>
        <dbReference type="ARBA" id="ARBA00007031"/>
    </source>
</evidence>
<dbReference type="GO" id="GO:0006355">
    <property type="term" value="P:regulation of DNA-templated transcription"/>
    <property type="evidence" value="ECO:0007669"/>
    <property type="project" value="InterPro"/>
</dbReference>
<dbReference type="AlphaFoldDB" id="A0A5N7MQC8"/>
<name>A0A5N7MQC8_9HYPH</name>
<evidence type="ECO:0000313" key="3">
    <source>
        <dbReference type="EMBL" id="MPR29221.1"/>
    </source>
</evidence>
<dbReference type="Pfam" id="PF05443">
    <property type="entry name" value="ROS_MUCR"/>
    <property type="match status" value="1"/>
</dbReference>
<evidence type="ECO:0000313" key="4">
    <source>
        <dbReference type="Proteomes" id="UP000403266"/>
    </source>
</evidence>
<evidence type="ECO:0000256" key="2">
    <source>
        <dbReference type="SAM" id="MobiDB-lite"/>
    </source>
</evidence>
<dbReference type="Gene3D" id="1.10.10.1550">
    <property type="entry name" value="ROS/MUCR transcriptional regulator protein"/>
    <property type="match status" value="1"/>
</dbReference>
<comment type="caution">
    <text evidence="3">The sequence shown here is derived from an EMBL/GenBank/DDBJ whole genome shotgun (WGS) entry which is preliminary data.</text>
</comment>
<dbReference type="GO" id="GO:0003677">
    <property type="term" value="F:DNA binding"/>
    <property type="evidence" value="ECO:0007669"/>
    <property type="project" value="InterPro"/>
</dbReference>
<keyword evidence="4" id="KW-1185">Reference proteome</keyword>
<dbReference type="InterPro" id="IPR008807">
    <property type="entry name" value="ROS_MUCR"/>
</dbReference>
<accession>A0A5N7MQC8</accession>